<dbReference type="Proteomes" id="UP000282312">
    <property type="component" value="Unassembled WGS sequence"/>
</dbReference>
<dbReference type="Gene3D" id="3.90.1580.10">
    <property type="entry name" value="paralog of FGE (formylglycine-generating enzyme)"/>
    <property type="match status" value="1"/>
</dbReference>
<feature type="region of interest" description="Disordered" evidence="1">
    <location>
        <begin position="432"/>
        <end position="453"/>
    </location>
</feature>
<gene>
    <name evidence="3" type="ORF">DLJ59_07025</name>
</gene>
<sequence>MAPRIPVSIGALFLAPTTYRHLPAIGWAAHGEMQAELRWQLDHHFDSKIIVIADRRLGNPAAARRAIDDARKALGGQDVLLVCLAGHAVTFTRRDGDITALALPGSVPGRPNSMLRIDELSAVVLPEAGKPVIVCADLVSTRDTVGAFAPAFAGAFVLASPSAADTRPESTCHDGLAAVLGDLAASGTQQAVPHLLDLARQRVVAAGGSPHLAVGASQAAITSRYASEQLPDYVREDLTSPDPGSRLDAVTELAALAASTPFARASLLRLAASDHAEAVRGYADTMSRQDRQPSLRQLLADGVIPREVHEAALKEPAVPDLLPHTGGEVILGVDAPDGQDDCRPRHTVRLQPYRLARTVVTNRQYLAFLAAEGGPCPDHWQADDSLWRDDLPVVMVSWLDASRYCAWLTRHLHHTRALAPDQRIVLPSEAQWEASAGNDRGGRHPWGDVPDPRRANIRATGIGAVVAPGRFSPDGDNEAGCQDLIGNVWEWTRSLWGHSGHQPTFGYPYRHDDGREMASTRPGERYVIRGGAFYYATECANSFTRNRMLATDRHPAGGFRVASTNARETTS</sequence>
<dbReference type="InterPro" id="IPR042095">
    <property type="entry name" value="SUMF_sf"/>
</dbReference>
<keyword evidence="4" id="KW-1185">Reference proteome</keyword>
<comment type="caution">
    <text evidence="3">The sequence shown here is derived from an EMBL/GenBank/DDBJ whole genome shotgun (WGS) entry which is preliminary data.</text>
</comment>
<evidence type="ECO:0000259" key="2">
    <source>
        <dbReference type="Pfam" id="PF03781"/>
    </source>
</evidence>
<evidence type="ECO:0000313" key="4">
    <source>
        <dbReference type="Proteomes" id="UP000282312"/>
    </source>
</evidence>
<dbReference type="EMBL" id="QGSZ01000153">
    <property type="protein sequence ID" value="RQX05598.1"/>
    <property type="molecule type" value="Genomic_DNA"/>
</dbReference>
<feature type="domain" description="Sulfatase-modifying factor enzyme-like" evidence="2">
    <location>
        <begin position="319"/>
        <end position="562"/>
    </location>
</feature>
<dbReference type="GO" id="GO:0120147">
    <property type="term" value="F:formylglycine-generating oxidase activity"/>
    <property type="evidence" value="ECO:0007669"/>
    <property type="project" value="TreeGrafter"/>
</dbReference>
<feature type="compositionally biased region" description="Basic and acidic residues" evidence="1">
    <location>
        <begin position="440"/>
        <end position="453"/>
    </location>
</feature>
<name>A0A3N9WXJ1_9ACTN</name>
<accession>A0A3N9WXJ1</accession>
<evidence type="ECO:0000256" key="1">
    <source>
        <dbReference type="SAM" id="MobiDB-lite"/>
    </source>
</evidence>
<dbReference type="PANTHER" id="PTHR23150:SF19">
    <property type="entry name" value="FORMYLGLYCINE-GENERATING ENZYME"/>
    <property type="match status" value="1"/>
</dbReference>
<dbReference type="PANTHER" id="PTHR23150">
    <property type="entry name" value="SULFATASE MODIFYING FACTOR 1, 2"/>
    <property type="match status" value="1"/>
</dbReference>
<dbReference type="Pfam" id="PF03781">
    <property type="entry name" value="FGE-sulfatase"/>
    <property type="match status" value="1"/>
</dbReference>
<dbReference type="AlphaFoldDB" id="A0A3N9WXJ1"/>
<evidence type="ECO:0000313" key="3">
    <source>
        <dbReference type="EMBL" id="RQX05598.1"/>
    </source>
</evidence>
<organism evidence="3 4">
    <name type="scientific">Micromonospora inaquosa</name>
    <dbReference type="NCBI Taxonomy" id="2203716"/>
    <lineage>
        <taxon>Bacteria</taxon>
        <taxon>Bacillati</taxon>
        <taxon>Actinomycetota</taxon>
        <taxon>Actinomycetes</taxon>
        <taxon>Micromonosporales</taxon>
        <taxon>Micromonosporaceae</taxon>
        <taxon>Micromonospora</taxon>
    </lineage>
</organism>
<dbReference type="OrthoDB" id="9768004at2"/>
<protein>
    <recommendedName>
        <fullName evidence="2">Sulfatase-modifying factor enzyme-like domain-containing protein</fullName>
    </recommendedName>
</protein>
<proteinExistence type="predicted"/>
<dbReference type="RefSeq" id="WP_124771687.1">
    <property type="nucleotide sequence ID" value="NZ_QGSZ01000153.1"/>
</dbReference>
<dbReference type="InterPro" id="IPR005532">
    <property type="entry name" value="SUMF_dom"/>
</dbReference>
<dbReference type="SUPFAM" id="SSF56436">
    <property type="entry name" value="C-type lectin-like"/>
    <property type="match status" value="1"/>
</dbReference>
<reference evidence="3 4" key="1">
    <citation type="submission" date="2018-05" db="EMBL/GenBank/DDBJ databases">
        <title>Micromonospora from Atacama Desert.</title>
        <authorList>
            <person name="Carro L."/>
            <person name="Goodfellow M."/>
            <person name="Klenk H.-P."/>
        </authorList>
    </citation>
    <scope>NUCLEOTIDE SEQUENCE [LARGE SCALE GENOMIC DNA]</scope>
    <source>
        <strain evidence="3 4">LB39</strain>
    </source>
</reference>
<dbReference type="InterPro" id="IPR016187">
    <property type="entry name" value="CTDL_fold"/>
</dbReference>
<dbReference type="InterPro" id="IPR051043">
    <property type="entry name" value="Sulfatase_Mod_Factor_Kinase"/>
</dbReference>